<sequence>MNIQNKLENLLDLSFDNIPNSSFFPCSASENSTGNAVIKFEKEVMPKIFNLFDKIEINTFLDTEKKNIILTSTNFEFISLNFLELLVEKLYNFYGNDSIGSSKISQFDFQQIRSGYWSGRLWTDHEKYEIPILLAYDKEEGLSLTIFYQKNEFPPRSVE</sequence>
<protein>
    <submittedName>
        <fullName evidence="1">Uncharacterized protein</fullName>
    </submittedName>
</protein>
<dbReference type="RefSeq" id="WP_206568807.1">
    <property type="nucleotide sequence ID" value="NZ_JAFKCW010000002.1"/>
</dbReference>
<proteinExistence type="predicted"/>
<reference evidence="1 2" key="1">
    <citation type="submission" date="2021-03" db="EMBL/GenBank/DDBJ databases">
        <title>novel species isolated from a fishpond in China.</title>
        <authorList>
            <person name="Lu H."/>
            <person name="Cai Z."/>
        </authorList>
    </citation>
    <scope>NUCLEOTIDE SEQUENCE [LARGE SCALE GENOMIC DNA]</scope>
    <source>
        <strain evidence="1 2">JCM 31546</strain>
    </source>
</reference>
<comment type="caution">
    <text evidence="1">The sequence shown here is derived from an EMBL/GenBank/DDBJ whole genome shotgun (WGS) entry which is preliminary data.</text>
</comment>
<accession>A0ABS3BNC0</accession>
<dbReference type="EMBL" id="JAFKCW010000002">
    <property type="protein sequence ID" value="MBN7800818.1"/>
    <property type="molecule type" value="Genomic_DNA"/>
</dbReference>
<organism evidence="1 2">
    <name type="scientific">Algoriphagus aestuariicola</name>
    <dbReference type="NCBI Taxonomy" id="1852016"/>
    <lineage>
        <taxon>Bacteria</taxon>
        <taxon>Pseudomonadati</taxon>
        <taxon>Bacteroidota</taxon>
        <taxon>Cytophagia</taxon>
        <taxon>Cytophagales</taxon>
        <taxon>Cyclobacteriaceae</taxon>
        <taxon>Algoriphagus</taxon>
    </lineage>
</organism>
<evidence type="ECO:0000313" key="1">
    <source>
        <dbReference type="EMBL" id="MBN7800818.1"/>
    </source>
</evidence>
<evidence type="ECO:0000313" key="2">
    <source>
        <dbReference type="Proteomes" id="UP000664698"/>
    </source>
</evidence>
<name>A0ABS3BNC0_9BACT</name>
<dbReference type="Proteomes" id="UP000664698">
    <property type="component" value="Unassembled WGS sequence"/>
</dbReference>
<keyword evidence="2" id="KW-1185">Reference proteome</keyword>
<gene>
    <name evidence="1" type="ORF">J0A67_08100</name>
</gene>